<dbReference type="OrthoDB" id="329139at2759"/>
<name>A0A226EFV9_FOLCA</name>
<keyword evidence="4 5" id="KW-0539">Nucleus</keyword>
<evidence type="ECO:0000256" key="5">
    <source>
        <dbReference type="RuleBase" id="RU004398"/>
    </source>
</evidence>
<evidence type="ECO:0000256" key="1">
    <source>
        <dbReference type="ARBA" id="ARBA00004123"/>
    </source>
</evidence>
<dbReference type="InterPro" id="IPR036504">
    <property type="entry name" value="CGI121/TPRKB_sf"/>
</dbReference>
<reference evidence="6 7" key="1">
    <citation type="submission" date="2015-12" db="EMBL/GenBank/DDBJ databases">
        <title>The genome of Folsomia candida.</title>
        <authorList>
            <person name="Faddeeva A."/>
            <person name="Derks M.F."/>
            <person name="Anvar Y."/>
            <person name="Smit S."/>
            <person name="Van Straalen N."/>
            <person name="Roelofs D."/>
        </authorList>
    </citation>
    <scope>NUCLEOTIDE SEQUENCE [LARGE SCALE GENOMIC DNA]</scope>
    <source>
        <strain evidence="6 7">VU population</strain>
        <tissue evidence="6">Whole body</tissue>
    </source>
</reference>
<comment type="similarity">
    <text evidence="2 5">Belongs to the CGI121/TPRKB family.</text>
</comment>
<comment type="subcellular location">
    <subcellularLocation>
        <location evidence="1">Nucleus</location>
    </subcellularLocation>
</comment>
<dbReference type="AlphaFoldDB" id="A0A226EFV9"/>
<evidence type="ECO:0000313" key="6">
    <source>
        <dbReference type="EMBL" id="OXA55691.1"/>
    </source>
</evidence>
<keyword evidence="3" id="KW-0819">tRNA processing</keyword>
<dbReference type="GO" id="GO:0005829">
    <property type="term" value="C:cytosol"/>
    <property type="evidence" value="ECO:0007669"/>
    <property type="project" value="TreeGrafter"/>
</dbReference>
<dbReference type="PANTHER" id="PTHR15840:SF10">
    <property type="entry name" value="EKC_KEOPS COMPLEX SUBUNIT TPRKB"/>
    <property type="match status" value="1"/>
</dbReference>
<sequence length="191" mass="21284">MDLQYSLVWEEENSLVRKLYRNVTNTTQLRKLIFSAKLPFTLLNPKLIVDQFQVSVAVTKALFNVKEATMTTRSFPTEILYSLSPSKNISESLNLFSAQDGDTDILIIGEKALWAKVGEQILGEEVNLDQLSTFTDIPLVKKVYQVGEEELASSSLLDAVVTRMACKEWTSSAVTMSSKPNANNNNKSTPS</sequence>
<evidence type="ECO:0000256" key="3">
    <source>
        <dbReference type="ARBA" id="ARBA00022694"/>
    </source>
</evidence>
<dbReference type="GO" id="GO:0005634">
    <property type="term" value="C:nucleus"/>
    <property type="evidence" value="ECO:0007669"/>
    <property type="project" value="UniProtKB-SubCell"/>
</dbReference>
<dbReference type="STRING" id="158441.A0A226EFV9"/>
<protein>
    <submittedName>
        <fullName evidence="6">EKC/KEOPS complex subunit TPRKB</fullName>
    </submittedName>
</protein>
<dbReference type="GO" id="GO:0000408">
    <property type="term" value="C:EKC/KEOPS complex"/>
    <property type="evidence" value="ECO:0007669"/>
    <property type="project" value="TreeGrafter"/>
</dbReference>
<evidence type="ECO:0000313" key="7">
    <source>
        <dbReference type="Proteomes" id="UP000198287"/>
    </source>
</evidence>
<proteinExistence type="inferred from homology"/>
<accession>A0A226EFV9</accession>
<dbReference type="EMBL" id="LNIX01000004">
    <property type="protein sequence ID" value="OXA55691.1"/>
    <property type="molecule type" value="Genomic_DNA"/>
</dbReference>
<evidence type="ECO:0000256" key="2">
    <source>
        <dbReference type="ARBA" id="ARBA00005546"/>
    </source>
</evidence>
<dbReference type="NCBIfam" id="NF011465">
    <property type="entry name" value="PRK14886.1-1"/>
    <property type="match status" value="1"/>
</dbReference>
<dbReference type="PANTHER" id="PTHR15840">
    <property type="entry name" value="CGI-121 FAMILY MEMBER"/>
    <property type="match status" value="1"/>
</dbReference>
<dbReference type="Gene3D" id="3.30.2380.10">
    <property type="entry name" value="CGI121/TPRKB"/>
    <property type="match status" value="1"/>
</dbReference>
<dbReference type="Proteomes" id="UP000198287">
    <property type="component" value="Unassembled WGS sequence"/>
</dbReference>
<dbReference type="Pfam" id="PF08617">
    <property type="entry name" value="CGI-121"/>
    <property type="match status" value="1"/>
</dbReference>
<keyword evidence="7" id="KW-1185">Reference proteome</keyword>
<dbReference type="OMA" id="RATTHIA"/>
<dbReference type="InterPro" id="IPR013926">
    <property type="entry name" value="CGI121/TPRKB"/>
</dbReference>
<evidence type="ECO:0000256" key="4">
    <source>
        <dbReference type="ARBA" id="ARBA00023242"/>
    </source>
</evidence>
<dbReference type="SUPFAM" id="SSF143870">
    <property type="entry name" value="PF0523-like"/>
    <property type="match status" value="1"/>
</dbReference>
<comment type="caution">
    <text evidence="6">The sequence shown here is derived from an EMBL/GenBank/DDBJ whole genome shotgun (WGS) entry which is preliminary data.</text>
</comment>
<organism evidence="6 7">
    <name type="scientific">Folsomia candida</name>
    <name type="common">Springtail</name>
    <dbReference type="NCBI Taxonomy" id="158441"/>
    <lineage>
        <taxon>Eukaryota</taxon>
        <taxon>Metazoa</taxon>
        <taxon>Ecdysozoa</taxon>
        <taxon>Arthropoda</taxon>
        <taxon>Hexapoda</taxon>
        <taxon>Collembola</taxon>
        <taxon>Entomobryomorpha</taxon>
        <taxon>Isotomoidea</taxon>
        <taxon>Isotomidae</taxon>
        <taxon>Proisotominae</taxon>
        <taxon>Folsomia</taxon>
    </lineage>
</organism>
<gene>
    <name evidence="6" type="ORF">Fcan01_08976</name>
</gene>
<dbReference type="GO" id="GO:0002949">
    <property type="term" value="P:tRNA threonylcarbamoyladenosine modification"/>
    <property type="evidence" value="ECO:0007669"/>
    <property type="project" value="TreeGrafter"/>
</dbReference>